<dbReference type="GO" id="GO:0006083">
    <property type="term" value="P:acetate metabolic process"/>
    <property type="evidence" value="ECO:0007669"/>
    <property type="project" value="InterPro"/>
</dbReference>
<dbReference type="Pfam" id="PF02550">
    <property type="entry name" value="AcetylCoA_hydro"/>
    <property type="match status" value="1"/>
</dbReference>
<evidence type="ECO:0000313" key="4">
    <source>
        <dbReference type="EMBL" id="SHH86307.1"/>
    </source>
</evidence>
<dbReference type="GO" id="GO:0016787">
    <property type="term" value="F:hydrolase activity"/>
    <property type="evidence" value="ECO:0007669"/>
    <property type="project" value="UniProtKB-KW"/>
</dbReference>
<evidence type="ECO:0000259" key="3">
    <source>
        <dbReference type="PROSITE" id="PS51186"/>
    </source>
</evidence>
<feature type="domain" description="N-acetyltransferase" evidence="3">
    <location>
        <begin position="470"/>
        <end position="625"/>
    </location>
</feature>
<dbReference type="InterPro" id="IPR003702">
    <property type="entry name" value="ActCoA_hydro_N"/>
</dbReference>
<dbReference type="PANTHER" id="PTHR21432:SF20">
    <property type="entry name" value="ACETYL-COA HYDROLASE"/>
    <property type="match status" value="1"/>
</dbReference>
<evidence type="ECO:0000313" key="5">
    <source>
        <dbReference type="Proteomes" id="UP000184139"/>
    </source>
</evidence>
<dbReference type="OrthoDB" id="9801795at2"/>
<dbReference type="PANTHER" id="PTHR21432">
    <property type="entry name" value="ACETYL-COA HYDROLASE-RELATED"/>
    <property type="match status" value="1"/>
</dbReference>
<dbReference type="InterPro" id="IPR046433">
    <property type="entry name" value="ActCoA_hydro"/>
</dbReference>
<dbReference type="RefSeq" id="WP_073376099.1">
    <property type="nucleotide sequence ID" value="NZ_FQXS01000012.1"/>
</dbReference>
<dbReference type="Pfam" id="PF00583">
    <property type="entry name" value="Acetyltransf_1"/>
    <property type="match status" value="1"/>
</dbReference>
<keyword evidence="4" id="KW-0378">Hydrolase</keyword>
<dbReference type="InterPro" id="IPR038460">
    <property type="entry name" value="AcetylCoA_hyd_C_sf"/>
</dbReference>
<dbReference type="Gene3D" id="3.40.630.30">
    <property type="match status" value="1"/>
</dbReference>
<organism evidence="4 5">
    <name type="scientific">Desulfofustis glycolicus DSM 9705</name>
    <dbReference type="NCBI Taxonomy" id="1121409"/>
    <lineage>
        <taxon>Bacteria</taxon>
        <taxon>Pseudomonadati</taxon>
        <taxon>Thermodesulfobacteriota</taxon>
        <taxon>Desulfobulbia</taxon>
        <taxon>Desulfobulbales</taxon>
        <taxon>Desulfocapsaceae</taxon>
        <taxon>Desulfofustis</taxon>
    </lineage>
</organism>
<sequence length="628" mass="68700">MPASQYWADRYLQRRISGAAAIDQIKSGQRVFIGSGCGEPQHLVQALTEKANVFSGLEIVRLLGRETASLTAIADRTKDTSLNIRSIYLGSATIEAIGQQRRFITPMNMSDVSGLFLSRKMPLNVALVQVSPPDDFGWMSLGISVDVTMAASRSADLLIAQVNPKMPRVMGSSFIHVNYVDYFVEYEEELLSVPPSRAVSEAANQIGSHITHLIENGSTLQIGLDAASQATVRGLENKSDLGIHSQFLTDDIMQLYAKGNITNMKKGLNEGKMVASMAVGSQDLYEFLNDNPAVDFRPSDYVNDPFVIAQHHRMVSLNVAYMMDLTGQVAAEASAITRFAGVSGIPDFVRGARRSPGGKSILMLCSTRTGPDGEPLSSVVPTLGDTAVVVPRGDVHYVVSEYGAVNLFGKSLQERVVAMISIAHPDYRERLFEAAKEQGLIGLERSLGEAVKAVYPVRLEETIEIDGEDVVIRPAKPVDERRIQEHYYSLSKEDVVSRFFGQKTIFARKDVEIRSQIDYVNSLTLVAVVGEFGFGKVIGVAESMRLKDENFSEVAFSISPEYQGKGLGRLFLQKLAGAARESGVAGLIAYTFPTNTGMIALFKTLPYQVKKQLEDGELVLSCRFDELA</sequence>
<keyword evidence="2" id="KW-0808">Transferase</keyword>
<keyword evidence="5" id="KW-1185">Reference proteome</keyword>
<evidence type="ECO:0000256" key="1">
    <source>
        <dbReference type="ARBA" id="ARBA00009632"/>
    </source>
</evidence>
<dbReference type="Gene3D" id="3.30.750.70">
    <property type="entry name" value="4-hydroxybutyrate coenzyme like domains"/>
    <property type="match status" value="1"/>
</dbReference>
<name>A0A1M5WFU7_9BACT</name>
<dbReference type="InterPro" id="IPR026888">
    <property type="entry name" value="AcetylCoA_hyd_C"/>
</dbReference>
<dbReference type="Gene3D" id="3.40.1080.10">
    <property type="entry name" value="Glutaconate Coenzyme A-transferase"/>
    <property type="match status" value="1"/>
</dbReference>
<proteinExistence type="inferred from homology"/>
<dbReference type="Proteomes" id="UP000184139">
    <property type="component" value="Unassembled WGS sequence"/>
</dbReference>
<accession>A0A1M5WFU7</accession>
<dbReference type="GO" id="GO:0008775">
    <property type="term" value="F:acetate CoA-transferase activity"/>
    <property type="evidence" value="ECO:0007669"/>
    <property type="project" value="InterPro"/>
</dbReference>
<dbReference type="SUPFAM" id="SSF55729">
    <property type="entry name" value="Acyl-CoA N-acyltransferases (Nat)"/>
    <property type="match status" value="1"/>
</dbReference>
<dbReference type="SUPFAM" id="SSF100950">
    <property type="entry name" value="NagB/RpiA/CoA transferase-like"/>
    <property type="match status" value="2"/>
</dbReference>
<dbReference type="STRING" id="1121409.SAMN02745124_02287"/>
<reference evidence="4 5" key="1">
    <citation type="submission" date="2016-11" db="EMBL/GenBank/DDBJ databases">
        <authorList>
            <person name="Jaros S."/>
            <person name="Januszkiewicz K."/>
            <person name="Wedrychowicz H."/>
        </authorList>
    </citation>
    <scope>NUCLEOTIDE SEQUENCE [LARGE SCALE GENOMIC DNA]</scope>
    <source>
        <strain evidence="4 5">DSM 9705</strain>
    </source>
</reference>
<dbReference type="GO" id="GO:0016747">
    <property type="term" value="F:acyltransferase activity, transferring groups other than amino-acyl groups"/>
    <property type="evidence" value="ECO:0007669"/>
    <property type="project" value="InterPro"/>
</dbReference>
<dbReference type="InterPro" id="IPR037171">
    <property type="entry name" value="NagB/RpiA_transferase-like"/>
</dbReference>
<dbReference type="Pfam" id="PF13336">
    <property type="entry name" value="AcetylCoA_hyd_C"/>
    <property type="match status" value="1"/>
</dbReference>
<dbReference type="Gene3D" id="3.40.1080.20">
    <property type="entry name" value="Acetyl-CoA hydrolase/transferase C-terminal domain"/>
    <property type="match status" value="1"/>
</dbReference>
<dbReference type="CDD" id="cd04301">
    <property type="entry name" value="NAT_SF"/>
    <property type="match status" value="1"/>
</dbReference>
<dbReference type="InterPro" id="IPR016181">
    <property type="entry name" value="Acyl_CoA_acyltransferase"/>
</dbReference>
<dbReference type="InterPro" id="IPR000182">
    <property type="entry name" value="GNAT_dom"/>
</dbReference>
<dbReference type="AlphaFoldDB" id="A0A1M5WFU7"/>
<evidence type="ECO:0000256" key="2">
    <source>
        <dbReference type="ARBA" id="ARBA00022679"/>
    </source>
</evidence>
<dbReference type="EMBL" id="FQXS01000012">
    <property type="protein sequence ID" value="SHH86307.1"/>
    <property type="molecule type" value="Genomic_DNA"/>
</dbReference>
<comment type="similarity">
    <text evidence="1">Belongs to the acetyl-CoA hydrolase/transferase family.</text>
</comment>
<dbReference type="PROSITE" id="PS51186">
    <property type="entry name" value="GNAT"/>
    <property type="match status" value="1"/>
</dbReference>
<protein>
    <submittedName>
        <fullName evidence="4">Acyl-CoA hydrolase</fullName>
    </submittedName>
</protein>
<gene>
    <name evidence="4" type="ORF">SAMN02745124_02287</name>
</gene>